<comment type="caution">
    <text evidence="2">The sequence shown here is derived from an EMBL/GenBank/DDBJ whole genome shotgun (WGS) entry which is preliminary data.</text>
</comment>
<dbReference type="GO" id="GO:0034976">
    <property type="term" value="P:response to endoplasmic reticulum stress"/>
    <property type="evidence" value="ECO:0007669"/>
    <property type="project" value="InterPro"/>
</dbReference>
<organism evidence="2">
    <name type="scientific">Sesamum radiatum</name>
    <name type="common">Black benniseed</name>
    <dbReference type="NCBI Taxonomy" id="300843"/>
    <lineage>
        <taxon>Eukaryota</taxon>
        <taxon>Viridiplantae</taxon>
        <taxon>Streptophyta</taxon>
        <taxon>Embryophyta</taxon>
        <taxon>Tracheophyta</taxon>
        <taxon>Spermatophyta</taxon>
        <taxon>Magnoliopsida</taxon>
        <taxon>eudicotyledons</taxon>
        <taxon>Gunneridae</taxon>
        <taxon>Pentapetalae</taxon>
        <taxon>asterids</taxon>
        <taxon>lamiids</taxon>
        <taxon>Lamiales</taxon>
        <taxon>Pedaliaceae</taxon>
        <taxon>Sesamum</taxon>
    </lineage>
</organism>
<feature type="domain" description="DCD" evidence="1">
    <location>
        <begin position="34"/>
        <end position="167"/>
    </location>
</feature>
<dbReference type="InterPro" id="IPR015915">
    <property type="entry name" value="Kelch-typ_b-propeller"/>
</dbReference>
<evidence type="ECO:0000259" key="1">
    <source>
        <dbReference type="PROSITE" id="PS51222"/>
    </source>
</evidence>
<dbReference type="Pfam" id="PF10539">
    <property type="entry name" value="Dev_Cell_Death"/>
    <property type="match status" value="1"/>
</dbReference>
<dbReference type="InterPro" id="IPR013989">
    <property type="entry name" value="Dev_and_cell_death_domain"/>
</dbReference>
<dbReference type="SMART" id="SM00767">
    <property type="entry name" value="DCD"/>
    <property type="match status" value="1"/>
</dbReference>
<dbReference type="InterPro" id="IPR044832">
    <property type="entry name" value="NRP-like"/>
</dbReference>
<dbReference type="InterPro" id="IPR014347">
    <property type="entry name" value="Tautomerase/MIF_sf"/>
</dbReference>
<dbReference type="PANTHER" id="PTHR46034:SF7">
    <property type="entry name" value="INFLUENZA VIRUS NS1A-BINDING PROTEIN"/>
    <property type="match status" value="1"/>
</dbReference>
<dbReference type="InterPro" id="IPR006652">
    <property type="entry name" value="Kelch_1"/>
</dbReference>
<dbReference type="SUPFAM" id="SSF55331">
    <property type="entry name" value="Tautomerase/MIF"/>
    <property type="match status" value="1"/>
</dbReference>
<dbReference type="EMBL" id="JACGWJ010000025">
    <property type="protein sequence ID" value="KAL0316435.1"/>
    <property type="molecule type" value="Genomic_DNA"/>
</dbReference>
<reference evidence="2" key="1">
    <citation type="submission" date="2020-06" db="EMBL/GenBank/DDBJ databases">
        <authorList>
            <person name="Li T."/>
            <person name="Hu X."/>
            <person name="Zhang T."/>
            <person name="Song X."/>
            <person name="Zhang H."/>
            <person name="Dai N."/>
            <person name="Sheng W."/>
            <person name="Hou X."/>
            <person name="Wei L."/>
        </authorList>
    </citation>
    <scope>NUCLEOTIDE SEQUENCE</scope>
    <source>
        <strain evidence="2">G02</strain>
        <tissue evidence="2">Leaf</tissue>
    </source>
</reference>
<dbReference type="SUPFAM" id="SSF117281">
    <property type="entry name" value="Kelch motif"/>
    <property type="match status" value="1"/>
</dbReference>
<dbReference type="Gene3D" id="2.120.10.80">
    <property type="entry name" value="Kelch-type beta propeller"/>
    <property type="match status" value="1"/>
</dbReference>
<dbReference type="PROSITE" id="PS51222">
    <property type="entry name" value="DCD"/>
    <property type="match status" value="1"/>
</dbReference>
<gene>
    <name evidence="2" type="ORF">Sradi_5521700</name>
</gene>
<proteinExistence type="predicted"/>
<dbReference type="SMART" id="SM00612">
    <property type="entry name" value="Kelch"/>
    <property type="match status" value="2"/>
</dbReference>
<reference evidence="2" key="2">
    <citation type="journal article" date="2024" name="Plant">
        <title>Genomic evolution and insights into agronomic trait innovations of Sesamum species.</title>
        <authorList>
            <person name="Miao H."/>
            <person name="Wang L."/>
            <person name="Qu L."/>
            <person name="Liu H."/>
            <person name="Sun Y."/>
            <person name="Le M."/>
            <person name="Wang Q."/>
            <person name="Wei S."/>
            <person name="Zheng Y."/>
            <person name="Lin W."/>
            <person name="Duan Y."/>
            <person name="Cao H."/>
            <person name="Xiong S."/>
            <person name="Wang X."/>
            <person name="Wei L."/>
            <person name="Li C."/>
            <person name="Ma Q."/>
            <person name="Ju M."/>
            <person name="Zhao R."/>
            <person name="Li G."/>
            <person name="Mu C."/>
            <person name="Tian Q."/>
            <person name="Mei H."/>
            <person name="Zhang T."/>
            <person name="Gao T."/>
            <person name="Zhang H."/>
        </authorList>
    </citation>
    <scope>NUCLEOTIDE SEQUENCE</scope>
    <source>
        <strain evidence="2">G02</strain>
    </source>
</reference>
<accession>A0AAW2LDG6</accession>
<dbReference type="PANTHER" id="PTHR46034">
    <property type="match status" value="1"/>
</dbReference>
<dbReference type="Pfam" id="PF01344">
    <property type="entry name" value="Kelch_1"/>
    <property type="match status" value="2"/>
</dbReference>
<sequence>MGAGRNPPTFCPSEISPSRRMASNVKWARNLQKSQLGGVIFGCTKDTMRECLANQLFGLPAPHFLYVKNIEPGLPLFLFNYSERNLHGIYEAASSGKMNIDSYAWTADGSDRTRYPAQRFALAAVELNGALYVVGGYDGNDYLKSAERFDPREHSWTRIGSMDAKRGCHSLVAMNEKLYALGGFDGITMVPSVEIYDPRLGTWISGEPMNQGRGYSAAAVLKDSIYVVGGVKTDEDIVDMRVRTPEKKAGFCKTMPCLNLSTNGSVPMAFGGTQQPAAYGSWSIGGLSPDVNKKLSGAIVNILENKLSKS</sequence>
<protein>
    <submittedName>
        <fullName evidence="2">B2 protein</fullName>
    </submittedName>
</protein>
<name>A0AAW2LDG6_SESRA</name>
<dbReference type="AlphaFoldDB" id="A0AAW2LDG6"/>
<evidence type="ECO:0000313" key="2">
    <source>
        <dbReference type="EMBL" id="KAL0316435.1"/>
    </source>
</evidence>